<dbReference type="Proteomes" id="UP000632774">
    <property type="component" value="Unassembled WGS sequence"/>
</dbReference>
<gene>
    <name evidence="1" type="ORF">IRJ18_15350</name>
</gene>
<keyword evidence="2" id="KW-1185">Reference proteome</keyword>
<dbReference type="RefSeq" id="WP_194107193.1">
    <property type="nucleotide sequence ID" value="NZ_JADFFM010000002.1"/>
</dbReference>
<dbReference type="EMBL" id="JADFFM010000002">
    <property type="protein sequence ID" value="MBE9667749.1"/>
    <property type="molecule type" value="Genomic_DNA"/>
</dbReference>
<organism evidence="1 2">
    <name type="scientific">Mucilaginibacter boryungensis</name>
    <dbReference type="NCBI Taxonomy" id="768480"/>
    <lineage>
        <taxon>Bacteria</taxon>
        <taxon>Pseudomonadati</taxon>
        <taxon>Bacteroidota</taxon>
        <taxon>Sphingobacteriia</taxon>
        <taxon>Sphingobacteriales</taxon>
        <taxon>Sphingobacteriaceae</taxon>
        <taxon>Mucilaginibacter</taxon>
    </lineage>
</organism>
<evidence type="ECO:0000313" key="1">
    <source>
        <dbReference type="EMBL" id="MBE9667749.1"/>
    </source>
</evidence>
<reference evidence="1 2" key="1">
    <citation type="submission" date="2020-10" db="EMBL/GenBank/DDBJ databases">
        <title>Mucilaginibacter mali sp. nov., isolated from rhizosphere soil of apple orchard.</title>
        <authorList>
            <person name="Lee J.-S."/>
            <person name="Kim H.S."/>
            <person name="Kim J.-S."/>
        </authorList>
    </citation>
    <scope>NUCLEOTIDE SEQUENCE [LARGE SCALE GENOMIC DNA]</scope>
    <source>
        <strain evidence="1 2">KCTC 23157</strain>
    </source>
</reference>
<protein>
    <submittedName>
        <fullName evidence="1">Uncharacterized protein</fullName>
    </submittedName>
</protein>
<proteinExistence type="predicted"/>
<name>A0ABR9XL01_9SPHI</name>
<sequence length="74" mass="8627">MNAFYQKLTQFGTLVHTSSSVKKMDMANYFTVMHPAHPIINDEESPRPAIRFEEKCPRAVKREVAILWKMVFGR</sequence>
<accession>A0ABR9XL01</accession>
<comment type="caution">
    <text evidence="1">The sequence shown here is derived from an EMBL/GenBank/DDBJ whole genome shotgun (WGS) entry which is preliminary data.</text>
</comment>
<evidence type="ECO:0000313" key="2">
    <source>
        <dbReference type="Proteomes" id="UP000632774"/>
    </source>
</evidence>